<evidence type="ECO:0000313" key="2">
    <source>
        <dbReference type="Proteomes" id="UP001144612"/>
    </source>
</evidence>
<accession>A0ABT4D991</accession>
<keyword evidence="2" id="KW-1185">Reference proteome</keyword>
<comment type="caution">
    <text evidence="1">The sequence shown here is derived from an EMBL/GenBank/DDBJ whole genome shotgun (WGS) entry which is preliminary data.</text>
</comment>
<name>A0ABT4D991_9CLOT</name>
<dbReference type="RefSeq" id="WP_268061295.1">
    <property type="nucleotide sequence ID" value="NZ_JAPQFJ010000008.1"/>
</dbReference>
<sequence length="100" mass="12158">MKRRIIYKENKLTRETEIICIEIADKLENIELKYLDLDYEQYKYKFDRVKKMHVENGKIVFDELYPDVNKELEKQLLDTQEIIINQKYKELVGGLKDETI</sequence>
<dbReference type="Proteomes" id="UP001144612">
    <property type="component" value="Unassembled WGS sequence"/>
</dbReference>
<evidence type="ECO:0000313" key="1">
    <source>
        <dbReference type="EMBL" id="MCY6958882.1"/>
    </source>
</evidence>
<dbReference type="EMBL" id="JAPQFJ010000008">
    <property type="protein sequence ID" value="MCY6958882.1"/>
    <property type="molecule type" value="Genomic_DNA"/>
</dbReference>
<proteinExistence type="predicted"/>
<protein>
    <submittedName>
        <fullName evidence="1">Uncharacterized protein</fullName>
    </submittedName>
</protein>
<reference evidence="1" key="1">
    <citation type="submission" date="2022-12" db="EMBL/GenBank/DDBJ databases">
        <title>Clostridium sp. nov., isolated from industrial wastewater.</title>
        <authorList>
            <person name="Jiayan W."/>
        </authorList>
    </citation>
    <scope>NUCLEOTIDE SEQUENCE</scope>
    <source>
        <strain evidence="1">ZC22-4</strain>
    </source>
</reference>
<gene>
    <name evidence="1" type="ORF">OW729_09730</name>
</gene>
<organism evidence="1 2">
    <name type="scientific">Clostridium brassicae</name>
    <dbReference type="NCBI Taxonomy" id="2999072"/>
    <lineage>
        <taxon>Bacteria</taxon>
        <taxon>Bacillati</taxon>
        <taxon>Bacillota</taxon>
        <taxon>Clostridia</taxon>
        <taxon>Eubacteriales</taxon>
        <taxon>Clostridiaceae</taxon>
        <taxon>Clostridium</taxon>
    </lineage>
</organism>